<proteinExistence type="predicted"/>
<organism evidence="2 3">
    <name type="scientific">Fraxinus pennsylvanica</name>
    <dbReference type="NCBI Taxonomy" id="56036"/>
    <lineage>
        <taxon>Eukaryota</taxon>
        <taxon>Viridiplantae</taxon>
        <taxon>Streptophyta</taxon>
        <taxon>Embryophyta</taxon>
        <taxon>Tracheophyta</taxon>
        <taxon>Spermatophyta</taxon>
        <taxon>Magnoliopsida</taxon>
        <taxon>eudicotyledons</taxon>
        <taxon>Gunneridae</taxon>
        <taxon>Pentapetalae</taxon>
        <taxon>asterids</taxon>
        <taxon>lamiids</taxon>
        <taxon>Lamiales</taxon>
        <taxon>Oleaceae</taxon>
        <taxon>Oleeae</taxon>
        <taxon>Fraxinus</taxon>
    </lineage>
</organism>
<dbReference type="Proteomes" id="UP000834106">
    <property type="component" value="Chromosome 18"/>
</dbReference>
<name>A0AAD2A597_9LAMI</name>
<feature type="compositionally biased region" description="Low complexity" evidence="1">
    <location>
        <begin position="91"/>
        <end position="104"/>
    </location>
</feature>
<gene>
    <name evidence="2" type="ORF">FPE_LOCUS29112</name>
</gene>
<evidence type="ECO:0000256" key="1">
    <source>
        <dbReference type="SAM" id="MobiDB-lite"/>
    </source>
</evidence>
<evidence type="ECO:0000313" key="3">
    <source>
        <dbReference type="Proteomes" id="UP000834106"/>
    </source>
</evidence>
<sequence length="114" mass="13075">MFHSRWQKISDPRSIKQKQILNQVYVDHSTKEVDKVVNFLLREWIQNQVVLHCLCSIPYKVLLVILPGTWNLLEKGPENRLGQSIKYPSSLSGIGSSLVSNSNLDMETEEPILN</sequence>
<keyword evidence="3" id="KW-1185">Reference proteome</keyword>
<accession>A0AAD2A597</accession>
<dbReference type="AlphaFoldDB" id="A0AAD2A597"/>
<dbReference type="EMBL" id="OU503053">
    <property type="protein sequence ID" value="CAI9781682.1"/>
    <property type="molecule type" value="Genomic_DNA"/>
</dbReference>
<evidence type="ECO:0000313" key="2">
    <source>
        <dbReference type="EMBL" id="CAI9781682.1"/>
    </source>
</evidence>
<protein>
    <submittedName>
        <fullName evidence="2">Uncharacterized protein</fullName>
    </submittedName>
</protein>
<feature type="region of interest" description="Disordered" evidence="1">
    <location>
        <begin position="91"/>
        <end position="114"/>
    </location>
</feature>
<reference evidence="2" key="1">
    <citation type="submission" date="2023-05" db="EMBL/GenBank/DDBJ databases">
        <authorList>
            <person name="Huff M."/>
        </authorList>
    </citation>
    <scope>NUCLEOTIDE SEQUENCE</scope>
</reference>